<dbReference type="GeneID" id="75162292"/>
<sequence>MFFSEYYGIDSSVVEHYGAVDISFVCDIPLFIDPMLIFNSEKEEYKKLHEEIIRYFHFLYQKACDGLSNKELKAWFEFNEVPNNWLGYSMSGNKGAALGKQYARFLYKNIRFATNTNNITKSNHIEKIMLLYEGSGKDKISDLTVNLIKGFLCSYTEEFARKYLDKKYIKKFHVEKAYFNYETESFVSKEYELPYITSEKGKKEYVLLTPKDILREDEPAINRKDFLDSYDDVRSMIDNDSLRAYVNNYIAKAILEYEDNQKRNKRSVNERSVKKIEKDAFKELAKEYPELYDYYIKYVENNPEQVSKLAHEECTEELEKFYSNSKILIAKVIDEGYVIQEDIEAREEAKNRLKFFKHIIEECDGYLALYYNGKQIAKEKDLQRLFRFVWYGTSYKVDAEPNNGRGQADFIVSKGMNNQNIIEFKLASNSSLGHVFTQIKIYEAANCTDGSLVVIFYFTEEEKRFAEKVIEDSGYKLAIDESIFLIDCRKDNKKSASIA</sequence>
<accession>A0A0M6WJ30</accession>
<evidence type="ECO:0000313" key="2">
    <source>
        <dbReference type="Proteomes" id="UP000049828"/>
    </source>
</evidence>
<dbReference type="EMBL" id="CVRS01000063">
    <property type="protein sequence ID" value="CRL36226.1"/>
    <property type="molecule type" value="Genomic_DNA"/>
</dbReference>
<protein>
    <submittedName>
        <fullName evidence="1">Uncharacterized protein</fullName>
    </submittedName>
</protein>
<dbReference type="AlphaFoldDB" id="A0A0M6WJ30"/>
<evidence type="ECO:0000313" key="1">
    <source>
        <dbReference type="EMBL" id="CRL36226.1"/>
    </source>
</evidence>
<dbReference type="RefSeq" id="WP_007888531.1">
    <property type="nucleotide sequence ID" value="NZ_CVRS01000063.1"/>
</dbReference>
<dbReference type="Proteomes" id="UP000049828">
    <property type="component" value="Unassembled WGS sequence"/>
</dbReference>
<keyword evidence="2" id="KW-1185">Reference proteome</keyword>
<dbReference type="OrthoDB" id="212459at2"/>
<organism evidence="1 2">
    <name type="scientific">Roseburia inulinivorans</name>
    <dbReference type="NCBI Taxonomy" id="360807"/>
    <lineage>
        <taxon>Bacteria</taxon>
        <taxon>Bacillati</taxon>
        <taxon>Bacillota</taxon>
        <taxon>Clostridia</taxon>
        <taxon>Lachnospirales</taxon>
        <taxon>Lachnospiraceae</taxon>
        <taxon>Roseburia</taxon>
    </lineage>
</organism>
<gene>
    <name evidence="1" type="ORF">RIL183_18821</name>
</gene>
<reference evidence="2" key="1">
    <citation type="submission" date="2015-05" db="EMBL/GenBank/DDBJ databases">
        <authorList>
            <consortium name="Pathogen Informatics"/>
        </authorList>
    </citation>
    <scope>NUCLEOTIDE SEQUENCE [LARGE SCALE GENOMIC DNA]</scope>
    <source>
        <strain evidence="2">L1-83</strain>
    </source>
</reference>
<proteinExistence type="predicted"/>
<name>A0A0M6WJ30_9FIRM</name>